<proteinExistence type="predicted"/>
<dbReference type="InterPro" id="IPR052920">
    <property type="entry name" value="DNA-binding_regulatory"/>
</dbReference>
<organism evidence="3 4">
    <name type="scientific">Aquaticitalea lipolytica</name>
    <dbReference type="NCBI Taxonomy" id="1247562"/>
    <lineage>
        <taxon>Bacteria</taxon>
        <taxon>Pseudomonadati</taxon>
        <taxon>Bacteroidota</taxon>
        <taxon>Flavobacteriia</taxon>
        <taxon>Flavobacteriales</taxon>
        <taxon>Flavobacteriaceae</taxon>
        <taxon>Aquaticitalea</taxon>
    </lineage>
</organism>
<dbReference type="PANTHER" id="PTHR43358:SF4">
    <property type="entry name" value="ALPHA_BETA HYDROLASE FOLD-1 DOMAIN-CONTAINING PROTEIN"/>
    <property type="match status" value="1"/>
</dbReference>
<dbReference type="SUPFAM" id="SSF53474">
    <property type="entry name" value="alpha/beta-Hydrolases"/>
    <property type="match status" value="1"/>
</dbReference>
<dbReference type="PANTHER" id="PTHR43358">
    <property type="entry name" value="ALPHA/BETA-HYDROLASE"/>
    <property type="match status" value="1"/>
</dbReference>
<dbReference type="Pfam" id="PF12146">
    <property type="entry name" value="Hydrolase_4"/>
    <property type="match status" value="1"/>
</dbReference>
<feature type="transmembrane region" description="Helical" evidence="1">
    <location>
        <begin position="7"/>
        <end position="24"/>
    </location>
</feature>
<sequence length="297" mass="32794">MRKKIKIISIVVIIVIGLAGYIVSKHILPYSIIKPPRVSEKIVPSDLDLISTDINVFVDDSINIKGYWIKSDSIPAKSLIILVHGVGGCKEHFLNLSKSLSKIGVESVLIDNRAHGQSGGQYCTFGYNEKKDIANVIDFIKSKNDSIPIGIWGNSMGGAIAIQALEFDNRIKFGIIESTFTDLNQIVYDYQKSFSYNIGLKPICNIALNEAGKIAKFNPDSVSPISSVKNIEQPILIAHGEQDENIKFEYGKSLFDNLKSKNKKFIPVKNGGHYNLGKTGGKEYLKAIESFILDNSN</sequence>
<keyword evidence="1" id="KW-0472">Membrane</keyword>
<keyword evidence="1" id="KW-1133">Transmembrane helix</keyword>
<evidence type="ECO:0000313" key="3">
    <source>
        <dbReference type="EMBL" id="GFZ93094.1"/>
    </source>
</evidence>
<dbReference type="InterPro" id="IPR022742">
    <property type="entry name" value="Hydrolase_4"/>
</dbReference>
<protein>
    <recommendedName>
        <fullName evidence="2">Serine aminopeptidase S33 domain-containing protein</fullName>
    </recommendedName>
</protein>
<accession>A0A8J2XI24</accession>
<feature type="domain" description="Serine aminopeptidase S33" evidence="2">
    <location>
        <begin position="76"/>
        <end position="173"/>
    </location>
</feature>
<dbReference type="Proteomes" id="UP000598120">
    <property type="component" value="Unassembled WGS sequence"/>
</dbReference>
<name>A0A8J2XI24_9FLAO</name>
<evidence type="ECO:0000313" key="4">
    <source>
        <dbReference type="Proteomes" id="UP000598120"/>
    </source>
</evidence>
<evidence type="ECO:0000259" key="2">
    <source>
        <dbReference type="Pfam" id="PF12146"/>
    </source>
</evidence>
<comment type="caution">
    <text evidence="3">The sequence shown here is derived from an EMBL/GenBank/DDBJ whole genome shotgun (WGS) entry which is preliminary data.</text>
</comment>
<evidence type="ECO:0000256" key="1">
    <source>
        <dbReference type="SAM" id="Phobius"/>
    </source>
</evidence>
<dbReference type="Gene3D" id="3.40.50.1820">
    <property type="entry name" value="alpha/beta hydrolase"/>
    <property type="match status" value="1"/>
</dbReference>
<dbReference type="AlphaFoldDB" id="A0A8J2XI24"/>
<reference evidence="3 4" key="1">
    <citation type="journal article" date="2014" name="Int. J. Syst. Evol. Microbiol.">
        <title>Complete genome sequence of Corynebacterium casei LMG S-19264T (=DSM 44701T), isolated from a smear-ripened cheese.</title>
        <authorList>
            <consortium name="US DOE Joint Genome Institute (JGI-PGF)"/>
            <person name="Walter F."/>
            <person name="Albersmeier A."/>
            <person name="Kalinowski J."/>
            <person name="Ruckert C."/>
        </authorList>
    </citation>
    <scope>NUCLEOTIDE SEQUENCE [LARGE SCALE GENOMIC DNA]</scope>
    <source>
        <strain evidence="3 4">CGMCC 1.15295</strain>
    </source>
</reference>
<dbReference type="EMBL" id="BMIC01000007">
    <property type="protein sequence ID" value="GFZ93094.1"/>
    <property type="molecule type" value="Genomic_DNA"/>
</dbReference>
<dbReference type="RefSeq" id="WP_188606870.1">
    <property type="nucleotide sequence ID" value="NZ_BMIC01000007.1"/>
</dbReference>
<keyword evidence="4" id="KW-1185">Reference proteome</keyword>
<dbReference type="InterPro" id="IPR029058">
    <property type="entry name" value="AB_hydrolase_fold"/>
</dbReference>
<keyword evidence="1" id="KW-0812">Transmembrane</keyword>
<gene>
    <name evidence="3" type="primary">yqkD</name>
    <name evidence="3" type="ORF">GCM10011531_26410</name>
</gene>